<comment type="caution">
    <text evidence="9">The sequence shown here is derived from an EMBL/GenBank/DDBJ whole genome shotgun (WGS) entry which is preliminary data.</text>
</comment>
<dbReference type="PANTHER" id="PTHR21346:SF2">
    <property type="entry name" value="FUN14 DOMAIN-CONTAINING PROTEIN 1"/>
    <property type="match status" value="1"/>
</dbReference>
<keyword evidence="6" id="KW-0072">Autophagy</keyword>
<dbReference type="GO" id="GO:0000422">
    <property type="term" value="P:autophagy of mitochondrion"/>
    <property type="evidence" value="ECO:0007669"/>
    <property type="project" value="TreeGrafter"/>
</dbReference>
<dbReference type="GO" id="GO:0005741">
    <property type="term" value="C:mitochondrial outer membrane"/>
    <property type="evidence" value="ECO:0007669"/>
    <property type="project" value="UniProtKB-SubCell"/>
</dbReference>
<dbReference type="Pfam" id="PF04930">
    <property type="entry name" value="FUN14"/>
    <property type="match status" value="1"/>
</dbReference>
<keyword evidence="8" id="KW-0472">Membrane</keyword>
<evidence type="ECO:0000256" key="7">
    <source>
        <dbReference type="ARBA" id="ARBA00023128"/>
    </source>
</evidence>
<dbReference type="PANTHER" id="PTHR21346">
    <property type="entry name" value="FUN14 DOMAIN CONTAINING"/>
    <property type="match status" value="1"/>
</dbReference>
<evidence type="ECO:0000256" key="1">
    <source>
        <dbReference type="ARBA" id="ARBA00004374"/>
    </source>
</evidence>
<dbReference type="Proteomes" id="UP000438429">
    <property type="component" value="Unassembled WGS sequence"/>
</dbReference>
<accession>A0A6A4TK54</accession>
<keyword evidence="5" id="KW-1133">Transmembrane helix</keyword>
<name>A0A6A4TK54_SCOMX</name>
<proteinExistence type="inferred from homology"/>
<keyword evidence="4" id="KW-1000">Mitochondrion outer membrane</keyword>
<keyword evidence="7" id="KW-0496">Mitochondrion</keyword>
<sequence>MRIAECKYPRPGPDDPESDVEVYEVVDLTEYARRHQWWCRVFGSNSGPIAEKYSVATQIAMGGVCRLRLPESWEDRCYRCRWRVPSSTGKRTIANHSGYVQVDWKKVEKDVNKAKKHLKKKANKAVPEINTFIEETTDFIKRNIVMSSGFVGGFFLGLAS</sequence>
<comment type="subcellular location">
    <subcellularLocation>
        <location evidence="1">Mitochondrion outer membrane</location>
        <topology evidence="1">Multi-pass membrane protein</topology>
    </subcellularLocation>
</comment>
<evidence type="ECO:0000256" key="2">
    <source>
        <dbReference type="ARBA" id="ARBA00009160"/>
    </source>
</evidence>
<dbReference type="AlphaFoldDB" id="A0A6A4TK54"/>
<evidence type="ECO:0000256" key="5">
    <source>
        <dbReference type="ARBA" id="ARBA00022989"/>
    </source>
</evidence>
<dbReference type="EMBL" id="VEVO01000002">
    <property type="protein sequence ID" value="KAF0044858.1"/>
    <property type="molecule type" value="Genomic_DNA"/>
</dbReference>
<evidence type="ECO:0000256" key="8">
    <source>
        <dbReference type="ARBA" id="ARBA00023136"/>
    </source>
</evidence>
<protein>
    <recommendedName>
        <fullName evidence="11">FUN14 domain-containing protein 1</fullName>
    </recommendedName>
</protein>
<evidence type="ECO:0000256" key="4">
    <source>
        <dbReference type="ARBA" id="ARBA00022787"/>
    </source>
</evidence>
<reference evidence="9 10" key="1">
    <citation type="submission" date="2019-06" db="EMBL/GenBank/DDBJ databases">
        <title>Draft genomes of female and male turbot (Scophthalmus maximus).</title>
        <authorList>
            <person name="Xu H."/>
            <person name="Xu X.-W."/>
            <person name="Shao C."/>
            <person name="Chen S."/>
        </authorList>
    </citation>
    <scope>NUCLEOTIDE SEQUENCE [LARGE SCALE GENOMIC DNA]</scope>
    <source>
        <strain evidence="9">Ysfricsl-2016a</strain>
        <tissue evidence="9">Blood</tissue>
    </source>
</reference>
<evidence type="ECO:0000313" key="10">
    <source>
        <dbReference type="Proteomes" id="UP000438429"/>
    </source>
</evidence>
<gene>
    <name evidence="9" type="ORF">F2P81_001387</name>
</gene>
<evidence type="ECO:0000313" key="9">
    <source>
        <dbReference type="EMBL" id="KAF0044858.1"/>
    </source>
</evidence>
<evidence type="ECO:0008006" key="11">
    <source>
        <dbReference type="Google" id="ProtNLM"/>
    </source>
</evidence>
<comment type="similarity">
    <text evidence="2">Belongs to the FUN14 family.</text>
</comment>
<dbReference type="InterPro" id="IPR007014">
    <property type="entry name" value="FUN14"/>
</dbReference>
<evidence type="ECO:0000256" key="3">
    <source>
        <dbReference type="ARBA" id="ARBA00022692"/>
    </source>
</evidence>
<organism evidence="9 10">
    <name type="scientific">Scophthalmus maximus</name>
    <name type="common">Turbot</name>
    <name type="synonym">Psetta maxima</name>
    <dbReference type="NCBI Taxonomy" id="52904"/>
    <lineage>
        <taxon>Eukaryota</taxon>
        <taxon>Metazoa</taxon>
        <taxon>Chordata</taxon>
        <taxon>Craniata</taxon>
        <taxon>Vertebrata</taxon>
        <taxon>Euteleostomi</taxon>
        <taxon>Actinopterygii</taxon>
        <taxon>Neopterygii</taxon>
        <taxon>Teleostei</taxon>
        <taxon>Neoteleostei</taxon>
        <taxon>Acanthomorphata</taxon>
        <taxon>Carangaria</taxon>
        <taxon>Pleuronectiformes</taxon>
        <taxon>Pleuronectoidei</taxon>
        <taxon>Scophthalmidae</taxon>
        <taxon>Scophthalmus</taxon>
    </lineage>
</organism>
<evidence type="ECO:0000256" key="6">
    <source>
        <dbReference type="ARBA" id="ARBA00023006"/>
    </source>
</evidence>
<keyword evidence="3" id="KW-0812">Transmembrane</keyword>